<proteinExistence type="predicted"/>
<dbReference type="Gene3D" id="2.60.40.10">
    <property type="entry name" value="Immunoglobulins"/>
    <property type="match status" value="1"/>
</dbReference>
<dbReference type="InterPro" id="IPR003961">
    <property type="entry name" value="FN3_dom"/>
</dbReference>
<dbReference type="InterPro" id="IPR036116">
    <property type="entry name" value="FN3_sf"/>
</dbReference>
<dbReference type="EMBL" id="JBHTOD010000004">
    <property type="protein sequence ID" value="MFD1455248.1"/>
    <property type="molecule type" value="Genomic_DNA"/>
</dbReference>
<name>A0ABW4D5T2_9LACO</name>
<dbReference type="RefSeq" id="WP_203644550.1">
    <property type="nucleotide sequence ID" value="NZ_BOLN01000004.1"/>
</dbReference>
<dbReference type="Proteomes" id="UP001597189">
    <property type="component" value="Unassembled WGS sequence"/>
</dbReference>
<dbReference type="SUPFAM" id="SSF49265">
    <property type="entry name" value="Fibronectin type III"/>
    <property type="match status" value="1"/>
</dbReference>
<evidence type="ECO:0000259" key="1">
    <source>
        <dbReference type="PROSITE" id="PS50853"/>
    </source>
</evidence>
<evidence type="ECO:0000313" key="3">
    <source>
        <dbReference type="Proteomes" id="UP001597189"/>
    </source>
</evidence>
<keyword evidence="3" id="KW-1185">Reference proteome</keyword>
<dbReference type="CDD" id="cd00063">
    <property type="entry name" value="FN3"/>
    <property type="match status" value="1"/>
</dbReference>
<organism evidence="2 3">
    <name type="scientific">Levilactobacillus lanxiensis</name>
    <dbReference type="NCBI Taxonomy" id="2799568"/>
    <lineage>
        <taxon>Bacteria</taxon>
        <taxon>Bacillati</taxon>
        <taxon>Bacillota</taxon>
        <taxon>Bacilli</taxon>
        <taxon>Lactobacillales</taxon>
        <taxon>Lactobacillaceae</taxon>
        <taxon>Levilactobacillus</taxon>
    </lineage>
</organism>
<sequence length="691" mass="74050">MAKWNQLVITDAGYQLSAKTLAGTKIQYTHAQTTDKDMSDLTSDELKSVTKLDSVVQDLSVGIITVQDDHTVNIPVKVSNQDVTADYLLCGLAIFAKPVDGDEILYGIATAVSPDLMVAQNGSTVVGTNFKLKVHVGSAANVNIVISPDGSVSNEELEGILKDYVLTSELSKKLPEGIVTEGGNNVMTGSNVFKADPVDADGNAYVTGSGAVAAAEGHFAQASKSGGVTISGVELEVDDAGKLKYGDDLVLMANKPQAPGFTAAMDFSVGQPEWTVTLPKIDGGASIVSSTVQYRKSGDTDWTSIQSAVSVLSGHVTGLTGNSEYEFRAFVSNYAGDSPYSNTETVKTMDDRIFGVSWDMSSDPKLTRTDAAVGLVAGINGSQNDFDTVGPWAKMDKTITDDKGNSFVRIPKLYIKKTQTDKLATWQVSLSKIDDTWYLPKCFWDFTNQKELDYVDVGRYEGTISSGKLKSNSGVMATVSQPIGTFRTDAKANGTGYQLLDVHVIDVWQVLFVIEFATINSQSIMNGISSGSQVKNGSGTNHAGSSGFLSPTGAMDYRGIENLYGNIFQFADGVNMASKKPWVCDDSSKYQSDLFAAPYTSLNYSVAESGYSERMGLDTNHPFAQFATKTGDSESTYYSDYNYTPSGNCVALYGGNWNGSGYDGVFCWHLYESSSYLNSGIGSRLVKKALA</sequence>
<protein>
    <submittedName>
        <fullName evidence="2">Fibronectin type III domain-containing protein</fullName>
    </submittedName>
</protein>
<feature type="domain" description="Fibronectin type-III" evidence="1">
    <location>
        <begin position="255"/>
        <end position="351"/>
    </location>
</feature>
<reference evidence="3" key="1">
    <citation type="journal article" date="2019" name="Int. J. Syst. Evol. Microbiol.">
        <title>The Global Catalogue of Microorganisms (GCM) 10K type strain sequencing project: providing services to taxonomists for standard genome sequencing and annotation.</title>
        <authorList>
            <consortium name="The Broad Institute Genomics Platform"/>
            <consortium name="The Broad Institute Genome Sequencing Center for Infectious Disease"/>
            <person name="Wu L."/>
            <person name="Ma J."/>
        </authorList>
    </citation>
    <scope>NUCLEOTIDE SEQUENCE [LARGE SCALE GENOMIC DNA]</scope>
    <source>
        <strain evidence="3">CCM 8979</strain>
    </source>
</reference>
<evidence type="ECO:0000313" key="2">
    <source>
        <dbReference type="EMBL" id="MFD1455248.1"/>
    </source>
</evidence>
<accession>A0ABW4D5T2</accession>
<comment type="caution">
    <text evidence="2">The sequence shown here is derived from an EMBL/GenBank/DDBJ whole genome shotgun (WGS) entry which is preliminary data.</text>
</comment>
<dbReference type="InterPro" id="IPR013783">
    <property type="entry name" value="Ig-like_fold"/>
</dbReference>
<dbReference type="PROSITE" id="PS50853">
    <property type="entry name" value="FN3"/>
    <property type="match status" value="1"/>
</dbReference>
<gene>
    <name evidence="2" type="ORF">ACFQ44_06055</name>
</gene>